<sequence>MSTVTKEAVEKFLDANLDFTKEYYDRKLRPEVIGKLLSNRKTNVDFDTFHTLTSVEESEIVFDLIRDFQDNVQMERCCFNILKRVGFIIQADRMSLFMYRMRNGTGELATRLFNIHKDATLEECLVMPDSEIVFPLDTGVLGYVAQSKKVVNVTDVDQVGYMVKKVVCELPMWGTVYLRTMLCLESISMFPMLWNR</sequence>
<dbReference type="InterPro" id="IPR029016">
    <property type="entry name" value="GAF-like_dom_sf"/>
</dbReference>
<dbReference type="AlphaFoldDB" id="A0AAV7PEB4"/>
<evidence type="ECO:0000313" key="2">
    <source>
        <dbReference type="Proteomes" id="UP001066276"/>
    </source>
</evidence>
<protein>
    <submittedName>
        <fullName evidence="1">Uncharacterized protein</fullName>
    </submittedName>
</protein>
<dbReference type="EMBL" id="JANPWB010000011">
    <property type="protein sequence ID" value="KAJ1126666.1"/>
    <property type="molecule type" value="Genomic_DNA"/>
</dbReference>
<dbReference type="SUPFAM" id="SSF55781">
    <property type="entry name" value="GAF domain-like"/>
    <property type="match status" value="1"/>
</dbReference>
<reference evidence="1" key="1">
    <citation type="journal article" date="2022" name="bioRxiv">
        <title>Sequencing and chromosome-scale assembly of the giantPleurodeles waltlgenome.</title>
        <authorList>
            <person name="Brown T."/>
            <person name="Elewa A."/>
            <person name="Iarovenko S."/>
            <person name="Subramanian E."/>
            <person name="Araus A.J."/>
            <person name="Petzold A."/>
            <person name="Susuki M."/>
            <person name="Suzuki K.-i.T."/>
            <person name="Hayashi T."/>
            <person name="Toyoda A."/>
            <person name="Oliveira C."/>
            <person name="Osipova E."/>
            <person name="Leigh N.D."/>
            <person name="Simon A."/>
            <person name="Yun M.H."/>
        </authorList>
    </citation>
    <scope>NUCLEOTIDE SEQUENCE</scope>
    <source>
        <strain evidence="1">20211129_DDA</strain>
        <tissue evidence="1">Liver</tissue>
    </source>
</reference>
<keyword evidence="2" id="KW-1185">Reference proteome</keyword>
<comment type="caution">
    <text evidence="1">The sequence shown here is derived from an EMBL/GenBank/DDBJ whole genome shotgun (WGS) entry which is preliminary data.</text>
</comment>
<evidence type="ECO:0000313" key="1">
    <source>
        <dbReference type="EMBL" id="KAJ1126666.1"/>
    </source>
</evidence>
<name>A0AAV7PEB4_PLEWA</name>
<organism evidence="1 2">
    <name type="scientific">Pleurodeles waltl</name>
    <name type="common">Iberian ribbed newt</name>
    <dbReference type="NCBI Taxonomy" id="8319"/>
    <lineage>
        <taxon>Eukaryota</taxon>
        <taxon>Metazoa</taxon>
        <taxon>Chordata</taxon>
        <taxon>Craniata</taxon>
        <taxon>Vertebrata</taxon>
        <taxon>Euteleostomi</taxon>
        <taxon>Amphibia</taxon>
        <taxon>Batrachia</taxon>
        <taxon>Caudata</taxon>
        <taxon>Salamandroidea</taxon>
        <taxon>Salamandridae</taxon>
        <taxon>Pleurodelinae</taxon>
        <taxon>Pleurodeles</taxon>
    </lineage>
</organism>
<dbReference type="Proteomes" id="UP001066276">
    <property type="component" value="Chromosome 7"/>
</dbReference>
<accession>A0AAV7PEB4</accession>
<dbReference type="Gene3D" id="3.30.450.40">
    <property type="match status" value="1"/>
</dbReference>
<gene>
    <name evidence="1" type="ORF">NDU88_005073</name>
</gene>
<proteinExistence type="predicted"/>